<comment type="similarity">
    <text evidence="1">Belongs to the protein kinase superfamily. CMGC Ser/Thr protein kinase family. GSK-3 subfamily.</text>
</comment>
<dbReference type="InterPro" id="IPR050591">
    <property type="entry name" value="GSK-3"/>
</dbReference>
<dbReference type="Proteomes" id="UP001175271">
    <property type="component" value="Unassembled WGS sequence"/>
</dbReference>
<gene>
    <name evidence="11" type="ORF">QR680_007303</name>
</gene>
<feature type="region of interest" description="Disordered" evidence="9">
    <location>
        <begin position="321"/>
        <end position="350"/>
    </location>
</feature>
<dbReference type="EMBL" id="JAUCMV010000001">
    <property type="protein sequence ID" value="KAK0421987.1"/>
    <property type="molecule type" value="Genomic_DNA"/>
</dbReference>
<evidence type="ECO:0000256" key="7">
    <source>
        <dbReference type="PROSITE-ProRule" id="PRU10141"/>
    </source>
</evidence>
<dbReference type="GO" id="GO:0005829">
    <property type="term" value="C:cytosol"/>
    <property type="evidence" value="ECO:0007669"/>
    <property type="project" value="TreeGrafter"/>
</dbReference>
<evidence type="ECO:0000313" key="12">
    <source>
        <dbReference type="Proteomes" id="UP001175271"/>
    </source>
</evidence>
<dbReference type="GO" id="GO:0004674">
    <property type="term" value="F:protein serine/threonine kinase activity"/>
    <property type="evidence" value="ECO:0007669"/>
    <property type="project" value="UniProtKB-KW"/>
</dbReference>
<dbReference type="PROSITE" id="PS00108">
    <property type="entry name" value="PROTEIN_KINASE_ST"/>
    <property type="match status" value="1"/>
</dbReference>
<feature type="domain" description="Protein kinase" evidence="10">
    <location>
        <begin position="17"/>
        <end position="286"/>
    </location>
</feature>
<dbReference type="GO" id="GO:0005524">
    <property type="term" value="F:ATP binding"/>
    <property type="evidence" value="ECO:0007669"/>
    <property type="project" value="UniProtKB-UniRule"/>
</dbReference>
<proteinExistence type="inferred from homology"/>
<dbReference type="GO" id="GO:0090090">
    <property type="term" value="P:negative regulation of canonical Wnt signaling pathway"/>
    <property type="evidence" value="ECO:0007669"/>
    <property type="project" value="TreeGrafter"/>
</dbReference>
<evidence type="ECO:0000256" key="3">
    <source>
        <dbReference type="ARBA" id="ARBA00022679"/>
    </source>
</evidence>
<evidence type="ECO:0000256" key="6">
    <source>
        <dbReference type="ARBA" id="ARBA00022840"/>
    </source>
</evidence>
<dbReference type="InterPro" id="IPR039192">
    <property type="entry name" value="STKc_GSK3"/>
</dbReference>
<accession>A0AA39ICR0</accession>
<dbReference type="FunFam" id="1.10.510.10:FF:000082">
    <property type="entry name" value="Shaggy-related protein kinase kappa"/>
    <property type="match status" value="1"/>
</dbReference>
<dbReference type="GO" id="GO:0070507">
    <property type="term" value="P:regulation of microtubule cytoskeleton organization"/>
    <property type="evidence" value="ECO:0007669"/>
    <property type="project" value="TreeGrafter"/>
</dbReference>
<dbReference type="GO" id="GO:0032436">
    <property type="term" value="P:positive regulation of proteasomal ubiquitin-dependent protein catabolic process"/>
    <property type="evidence" value="ECO:0007669"/>
    <property type="project" value="TreeGrafter"/>
</dbReference>
<evidence type="ECO:0000256" key="5">
    <source>
        <dbReference type="ARBA" id="ARBA00022777"/>
    </source>
</evidence>
<keyword evidence="5" id="KW-0418">Kinase</keyword>
<evidence type="ECO:0000259" key="10">
    <source>
        <dbReference type="PROSITE" id="PS50011"/>
    </source>
</evidence>
<dbReference type="Gene3D" id="3.30.200.20">
    <property type="entry name" value="Phosphorylase Kinase, domain 1"/>
    <property type="match status" value="1"/>
</dbReference>
<dbReference type="InterPro" id="IPR008271">
    <property type="entry name" value="Ser/Thr_kinase_AS"/>
</dbReference>
<evidence type="ECO:0000256" key="1">
    <source>
        <dbReference type="ARBA" id="ARBA00005527"/>
    </source>
</evidence>
<keyword evidence="4 7" id="KW-0547">Nucleotide-binding</keyword>
<dbReference type="InterPro" id="IPR000719">
    <property type="entry name" value="Prot_kinase_dom"/>
</dbReference>
<dbReference type="GO" id="GO:0005634">
    <property type="term" value="C:nucleus"/>
    <property type="evidence" value="ECO:0007669"/>
    <property type="project" value="TreeGrafter"/>
</dbReference>
<dbReference type="SUPFAM" id="SSF56112">
    <property type="entry name" value="Protein kinase-like (PK-like)"/>
    <property type="match status" value="1"/>
</dbReference>
<evidence type="ECO:0000256" key="2">
    <source>
        <dbReference type="ARBA" id="ARBA00022527"/>
    </source>
</evidence>
<name>A0AA39ICR0_9BILA</name>
<reference evidence="11" key="1">
    <citation type="submission" date="2023-06" db="EMBL/GenBank/DDBJ databases">
        <title>Genomic analysis of the entomopathogenic nematode Steinernema hermaphroditum.</title>
        <authorList>
            <person name="Schwarz E.M."/>
            <person name="Heppert J.K."/>
            <person name="Baniya A."/>
            <person name="Schwartz H.T."/>
            <person name="Tan C.-H."/>
            <person name="Antoshechkin I."/>
            <person name="Sternberg P.W."/>
            <person name="Goodrich-Blair H."/>
            <person name="Dillman A.R."/>
        </authorList>
    </citation>
    <scope>NUCLEOTIDE SEQUENCE</scope>
    <source>
        <strain evidence="11">PS9179</strain>
        <tissue evidence="11">Whole animal</tissue>
    </source>
</reference>
<dbReference type="SMART" id="SM00220">
    <property type="entry name" value="S_TKc"/>
    <property type="match status" value="1"/>
</dbReference>
<evidence type="ECO:0000256" key="8">
    <source>
        <dbReference type="RuleBase" id="RU000304"/>
    </source>
</evidence>
<organism evidence="11 12">
    <name type="scientific">Steinernema hermaphroditum</name>
    <dbReference type="NCBI Taxonomy" id="289476"/>
    <lineage>
        <taxon>Eukaryota</taxon>
        <taxon>Metazoa</taxon>
        <taxon>Ecdysozoa</taxon>
        <taxon>Nematoda</taxon>
        <taxon>Chromadorea</taxon>
        <taxon>Rhabditida</taxon>
        <taxon>Tylenchina</taxon>
        <taxon>Panagrolaimomorpha</taxon>
        <taxon>Strongyloidoidea</taxon>
        <taxon>Steinernematidae</taxon>
        <taxon>Steinernema</taxon>
    </lineage>
</organism>
<dbReference type="InterPro" id="IPR011009">
    <property type="entry name" value="Kinase-like_dom_sf"/>
</dbReference>
<sequence>MNKQLSAKSDSRVEVQYSDTKVIGNGSFGVVYMAKLHETNEAVAIKKVLQDKRFKNRELQIMRKLEHQNIVKLKYFFCSTGDKKDELYLNLILEYVPETVYRVVRHYSKQRQTIPIMYVKLYMYQLFRALAYIHSLGICHRDIKPQNLLLDTETGILKLCDFGSAKHLAKGEPNVSYICSRYYRAPELIFGATNYTTSIDVWSAGDSGVNQLVEIIKVLGTPTRDEILQMNPNYTEFRFPQIRANPWPQVFRPRTSAEAVELVTRLLEYTPSNRLTPLQACAHSLFDDLRNPDSTLPSGAPLPPLFDFSEDELRIEPSLNAKLLPQGATPSTPSTGAPARTSSGSHRLTTSRSTTAKLFTYRIWSSSVPNITSYTR</sequence>
<keyword evidence="3" id="KW-0808">Transferase</keyword>
<evidence type="ECO:0000256" key="4">
    <source>
        <dbReference type="ARBA" id="ARBA00022741"/>
    </source>
</evidence>
<dbReference type="InterPro" id="IPR017441">
    <property type="entry name" value="Protein_kinase_ATP_BS"/>
</dbReference>
<dbReference type="FunFam" id="3.30.200.20:FF:000009">
    <property type="entry name" value="Glycogen synthase kinase-3 beta"/>
    <property type="match status" value="1"/>
</dbReference>
<feature type="compositionally biased region" description="Polar residues" evidence="9">
    <location>
        <begin position="328"/>
        <end position="350"/>
    </location>
</feature>
<dbReference type="Pfam" id="PF00069">
    <property type="entry name" value="Pkinase"/>
    <property type="match status" value="1"/>
</dbReference>
<keyword evidence="2 8" id="KW-0723">Serine/threonine-protein kinase</keyword>
<evidence type="ECO:0000256" key="9">
    <source>
        <dbReference type="SAM" id="MobiDB-lite"/>
    </source>
</evidence>
<comment type="caution">
    <text evidence="11">The sequence shown here is derived from an EMBL/GenBank/DDBJ whole genome shotgun (WGS) entry which is preliminary data.</text>
</comment>
<dbReference type="GO" id="GO:0030424">
    <property type="term" value="C:axon"/>
    <property type="evidence" value="ECO:0007669"/>
    <property type="project" value="TreeGrafter"/>
</dbReference>
<dbReference type="GO" id="GO:0007165">
    <property type="term" value="P:signal transduction"/>
    <property type="evidence" value="ECO:0007669"/>
    <property type="project" value="TreeGrafter"/>
</dbReference>
<dbReference type="PROSITE" id="PS50011">
    <property type="entry name" value="PROTEIN_KINASE_DOM"/>
    <property type="match status" value="1"/>
</dbReference>
<dbReference type="PANTHER" id="PTHR24057:SF0">
    <property type="entry name" value="PROTEIN KINASE SHAGGY-RELATED"/>
    <property type="match status" value="1"/>
</dbReference>
<dbReference type="GO" id="GO:0030154">
    <property type="term" value="P:cell differentiation"/>
    <property type="evidence" value="ECO:0007669"/>
    <property type="project" value="TreeGrafter"/>
</dbReference>
<keyword evidence="12" id="KW-1185">Reference proteome</keyword>
<dbReference type="Gene3D" id="1.10.510.10">
    <property type="entry name" value="Transferase(Phosphotransferase) domain 1"/>
    <property type="match status" value="1"/>
</dbReference>
<protein>
    <recommendedName>
        <fullName evidence="10">Protein kinase domain-containing protein</fullName>
    </recommendedName>
</protein>
<keyword evidence="6 7" id="KW-0067">ATP-binding</keyword>
<feature type="binding site" evidence="7">
    <location>
        <position position="47"/>
    </location>
    <ligand>
        <name>ATP</name>
        <dbReference type="ChEBI" id="CHEBI:30616"/>
    </ligand>
</feature>
<dbReference type="PANTHER" id="PTHR24057">
    <property type="entry name" value="GLYCOGEN SYNTHASE KINASE-3 ALPHA"/>
    <property type="match status" value="1"/>
</dbReference>
<dbReference type="AlphaFoldDB" id="A0AA39ICR0"/>
<dbReference type="CDD" id="cd14137">
    <property type="entry name" value="STKc_GSK3"/>
    <property type="match status" value="1"/>
</dbReference>
<evidence type="ECO:0000313" key="11">
    <source>
        <dbReference type="EMBL" id="KAK0421987.1"/>
    </source>
</evidence>
<dbReference type="PROSITE" id="PS00107">
    <property type="entry name" value="PROTEIN_KINASE_ATP"/>
    <property type="match status" value="1"/>
</dbReference>